<protein>
    <recommendedName>
        <fullName evidence="2">Leucine Rich repeats (2 copies)</fullName>
    </recommendedName>
</protein>
<gene>
    <name evidence="1" type="ORF">MNBD_PLANCTO02-2593</name>
</gene>
<dbReference type="InterPro" id="IPR032675">
    <property type="entry name" value="LRR_dom_sf"/>
</dbReference>
<reference evidence="1" key="1">
    <citation type="submission" date="2018-06" db="EMBL/GenBank/DDBJ databases">
        <authorList>
            <person name="Zhirakovskaya E."/>
        </authorList>
    </citation>
    <scope>NUCLEOTIDE SEQUENCE</scope>
</reference>
<dbReference type="EMBL" id="UOGL01000655">
    <property type="protein sequence ID" value="VAX42435.1"/>
    <property type="molecule type" value="Genomic_DNA"/>
</dbReference>
<evidence type="ECO:0008006" key="2">
    <source>
        <dbReference type="Google" id="ProtNLM"/>
    </source>
</evidence>
<sequence length="227" mass="25426">MNSRICEIKDGTPHVQGVAMDNRAVDGTIHLYQFFPYSIEFQQLRLIKKKVITMQKFKHCYSPLIMGLVLLTGITGCGEKIEDDPQAESVAKWVIGIGGSVKTTTSENKIDQLDRLPKGAWGITYIDLNNTKHKAIDLQKISELKNVKHLGLHSSPLSDQSLSYITGLKSLKELELSNTQISDKGLLVIAEKLPQLEKIFLYDTAPGITDEGVKKFQKKLPQCKVFR</sequence>
<dbReference type="AlphaFoldDB" id="A0A3B1E734"/>
<dbReference type="Pfam" id="PF13516">
    <property type="entry name" value="LRR_6"/>
    <property type="match status" value="1"/>
</dbReference>
<dbReference type="SUPFAM" id="SSF52047">
    <property type="entry name" value="RNI-like"/>
    <property type="match status" value="1"/>
</dbReference>
<name>A0A3B1E734_9ZZZZ</name>
<proteinExistence type="predicted"/>
<evidence type="ECO:0000313" key="1">
    <source>
        <dbReference type="EMBL" id="VAX42435.1"/>
    </source>
</evidence>
<dbReference type="InterPro" id="IPR001611">
    <property type="entry name" value="Leu-rich_rpt"/>
</dbReference>
<organism evidence="1">
    <name type="scientific">hydrothermal vent metagenome</name>
    <dbReference type="NCBI Taxonomy" id="652676"/>
    <lineage>
        <taxon>unclassified sequences</taxon>
        <taxon>metagenomes</taxon>
        <taxon>ecological metagenomes</taxon>
    </lineage>
</organism>
<accession>A0A3B1E734</accession>
<dbReference type="Gene3D" id="3.80.10.10">
    <property type="entry name" value="Ribonuclease Inhibitor"/>
    <property type="match status" value="1"/>
</dbReference>